<evidence type="ECO:0000313" key="3">
    <source>
        <dbReference type="Proteomes" id="UP000196293"/>
    </source>
</evidence>
<dbReference type="Pfam" id="PF12323">
    <property type="entry name" value="HTH_OrfB_IS605"/>
    <property type="match status" value="1"/>
</dbReference>
<gene>
    <name evidence="2" type="ORF">B5E59_06960</name>
</gene>
<protein>
    <recommendedName>
        <fullName evidence="1">Transposase putative helix-turn-helix domain-containing protein</fullName>
    </recommendedName>
</protein>
<comment type="caution">
    <text evidence="2">The sequence shown here is derived from an EMBL/GenBank/DDBJ whole genome shotgun (WGS) entry which is preliminary data.</text>
</comment>
<feature type="domain" description="Transposase putative helix-turn-helix" evidence="1">
    <location>
        <begin position="12"/>
        <end position="51"/>
    </location>
</feature>
<keyword evidence="3" id="KW-1185">Reference proteome</keyword>
<evidence type="ECO:0000313" key="2">
    <source>
        <dbReference type="EMBL" id="OUQ55625.1"/>
    </source>
</evidence>
<dbReference type="EMBL" id="NFLS01000018">
    <property type="protein sequence ID" value="OUQ55625.1"/>
    <property type="molecule type" value="Genomic_DNA"/>
</dbReference>
<sequence>MKRMSSLAYHFGIKLRFYPSSKQKKIIKLNYDAQRFVYNSYVGRNRSNYHAKHY</sequence>
<dbReference type="Proteomes" id="UP000196293">
    <property type="component" value="Unassembled WGS sequence"/>
</dbReference>
<evidence type="ECO:0000259" key="1">
    <source>
        <dbReference type="Pfam" id="PF12323"/>
    </source>
</evidence>
<organism evidence="2 3">
    <name type="scientific">Lactobacillus gallinarum</name>
    <dbReference type="NCBI Taxonomy" id="52242"/>
    <lineage>
        <taxon>Bacteria</taxon>
        <taxon>Bacillati</taxon>
        <taxon>Bacillota</taxon>
        <taxon>Bacilli</taxon>
        <taxon>Lactobacillales</taxon>
        <taxon>Lactobacillaceae</taxon>
        <taxon>Lactobacillus</taxon>
    </lineage>
</organism>
<reference evidence="3" key="1">
    <citation type="submission" date="2017-04" db="EMBL/GenBank/DDBJ databases">
        <title>Function of individual gut microbiota members based on whole genome sequencing of pure cultures obtained from chicken caecum.</title>
        <authorList>
            <person name="Medvecky M."/>
            <person name="Cejkova D."/>
            <person name="Polansky O."/>
            <person name="Karasova D."/>
            <person name="Kubasova T."/>
            <person name="Cizek A."/>
            <person name="Rychlik I."/>
        </authorList>
    </citation>
    <scope>NUCLEOTIDE SEQUENCE [LARGE SCALE GENOMIC DNA]</scope>
    <source>
        <strain evidence="3">An115</strain>
    </source>
</reference>
<dbReference type="RefSeq" id="WP_162607006.1">
    <property type="nucleotide sequence ID" value="NZ_NFLS01000018.1"/>
</dbReference>
<feature type="non-terminal residue" evidence="2">
    <location>
        <position position="54"/>
    </location>
</feature>
<name>A0ABX3Z813_9LACO</name>
<accession>A0ABX3Z813</accession>
<proteinExistence type="predicted"/>
<dbReference type="InterPro" id="IPR021027">
    <property type="entry name" value="Transposase_put_HTH"/>
</dbReference>